<name>A0A484BS60_DRONA</name>
<dbReference type="EMBL" id="LSRL02000014">
    <property type="protein sequence ID" value="TDG50675.1"/>
    <property type="molecule type" value="Genomic_DNA"/>
</dbReference>
<evidence type="ECO:0000313" key="2">
    <source>
        <dbReference type="EMBL" id="TDG50675.1"/>
    </source>
</evidence>
<accession>A0A484BS60</accession>
<dbReference type="AlphaFoldDB" id="A0A484BS60"/>
<sequence length="135" mass="14640">MQKGSRTQDTVKVMPLPTALASSSSSAFAQPLGNACGRHSTLAMLSFFILRSAPEKFVYVEKSNIPSRTRIIIIISSSSSSIIIIIIINIIISHSNFRLSILMLAADPAIRPSVKRAQLLKTDGPRPGQDQAARH</sequence>
<keyword evidence="1" id="KW-0812">Transmembrane</keyword>
<proteinExistence type="predicted"/>
<gene>
    <name evidence="2" type="ORF">AWZ03_002979</name>
</gene>
<reference evidence="2 3" key="1">
    <citation type="journal article" date="2019" name="J. Hered.">
        <title>An Improved Genome Assembly for Drosophila navojoa, the Basal Species in the mojavensis Cluster.</title>
        <authorList>
            <person name="Vanderlinde T."/>
            <person name="Dupim E.G."/>
            <person name="Nazario-Yepiz N.O."/>
            <person name="Carvalho A.B."/>
        </authorList>
    </citation>
    <scope>NUCLEOTIDE SEQUENCE [LARGE SCALE GENOMIC DNA]</scope>
    <source>
        <strain evidence="2">Navoj_Jal97</strain>
        <tissue evidence="2">Whole organism</tissue>
    </source>
</reference>
<feature type="transmembrane region" description="Helical" evidence="1">
    <location>
        <begin position="71"/>
        <end position="92"/>
    </location>
</feature>
<keyword evidence="1" id="KW-0472">Membrane</keyword>
<organism evidence="2 3">
    <name type="scientific">Drosophila navojoa</name>
    <name type="common">Fruit fly</name>
    <dbReference type="NCBI Taxonomy" id="7232"/>
    <lineage>
        <taxon>Eukaryota</taxon>
        <taxon>Metazoa</taxon>
        <taxon>Ecdysozoa</taxon>
        <taxon>Arthropoda</taxon>
        <taxon>Hexapoda</taxon>
        <taxon>Insecta</taxon>
        <taxon>Pterygota</taxon>
        <taxon>Neoptera</taxon>
        <taxon>Endopterygota</taxon>
        <taxon>Diptera</taxon>
        <taxon>Brachycera</taxon>
        <taxon>Muscomorpha</taxon>
        <taxon>Ephydroidea</taxon>
        <taxon>Drosophilidae</taxon>
        <taxon>Drosophila</taxon>
    </lineage>
</organism>
<comment type="caution">
    <text evidence="2">The sequence shown here is derived from an EMBL/GenBank/DDBJ whole genome shotgun (WGS) entry which is preliminary data.</text>
</comment>
<evidence type="ECO:0000313" key="3">
    <source>
        <dbReference type="Proteomes" id="UP000295192"/>
    </source>
</evidence>
<keyword evidence="3" id="KW-1185">Reference proteome</keyword>
<dbReference type="Proteomes" id="UP000295192">
    <property type="component" value="Unassembled WGS sequence"/>
</dbReference>
<protein>
    <submittedName>
        <fullName evidence="2">Uncharacterized protein</fullName>
    </submittedName>
</protein>
<keyword evidence="1" id="KW-1133">Transmembrane helix</keyword>
<evidence type="ECO:0000256" key="1">
    <source>
        <dbReference type="SAM" id="Phobius"/>
    </source>
</evidence>